<accession>A0A2P2P1W8</accession>
<evidence type="ECO:0000313" key="1">
    <source>
        <dbReference type="EMBL" id="MBX48734.1"/>
    </source>
</evidence>
<protein>
    <submittedName>
        <fullName evidence="1">Uncharacterized protein</fullName>
    </submittedName>
</protein>
<dbReference type="AlphaFoldDB" id="A0A2P2P1W8"/>
<reference evidence="1" key="1">
    <citation type="submission" date="2018-02" db="EMBL/GenBank/DDBJ databases">
        <title>Rhizophora mucronata_Transcriptome.</title>
        <authorList>
            <person name="Meera S.P."/>
            <person name="Sreeshan A."/>
            <person name="Augustine A."/>
        </authorList>
    </citation>
    <scope>NUCLEOTIDE SEQUENCE</scope>
    <source>
        <tissue evidence="1">Leaf</tissue>
    </source>
</reference>
<dbReference type="EMBL" id="GGEC01068250">
    <property type="protein sequence ID" value="MBX48734.1"/>
    <property type="molecule type" value="Transcribed_RNA"/>
</dbReference>
<name>A0A2P2P1W8_RHIMU</name>
<organism evidence="1">
    <name type="scientific">Rhizophora mucronata</name>
    <name type="common">Asiatic mangrove</name>
    <dbReference type="NCBI Taxonomy" id="61149"/>
    <lineage>
        <taxon>Eukaryota</taxon>
        <taxon>Viridiplantae</taxon>
        <taxon>Streptophyta</taxon>
        <taxon>Embryophyta</taxon>
        <taxon>Tracheophyta</taxon>
        <taxon>Spermatophyta</taxon>
        <taxon>Magnoliopsida</taxon>
        <taxon>eudicotyledons</taxon>
        <taxon>Gunneridae</taxon>
        <taxon>Pentapetalae</taxon>
        <taxon>rosids</taxon>
        <taxon>fabids</taxon>
        <taxon>Malpighiales</taxon>
        <taxon>Rhizophoraceae</taxon>
        <taxon>Rhizophora</taxon>
    </lineage>
</organism>
<sequence>MIVLPIEYTCVFLYITAASWTED</sequence>
<proteinExistence type="predicted"/>